<feature type="domain" description="UspA" evidence="1">
    <location>
        <begin position="3"/>
        <end position="148"/>
    </location>
</feature>
<dbReference type="EMBL" id="AFXZ01000051">
    <property type="protein sequence ID" value="EGV42538.1"/>
    <property type="molecule type" value="Genomic_DNA"/>
</dbReference>
<accession>G2EGD1</accession>
<comment type="caution">
    <text evidence="2">The sequence shown here is derived from an EMBL/GenBank/DDBJ whole genome shotgun (WGS) entry which is preliminary data.</text>
</comment>
<proteinExistence type="predicted"/>
<evidence type="ECO:0000313" key="2">
    <source>
        <dbReference type="EMBL" id="EGV42538.1"/>
    </source>
</evidence>
<name>G2EGD1_9FLAO</name>
<dbReference type="AlphaFoldDB" id="G2EGD1"/>
<protein>
    <submittedName>
        <fullName evidence="2">Universal stress protein</fullName>
    </submittedName>
</protein>
<evidence type="ECO:0000313" key="3">
    <source>
        <dbReference type="Proteomes" id="UP000003730"/>
    </source>
</evidence>
<reference evidence="2 3" key="1">
    <citation type="journal article" date="2008" name="Int. J. Syst. Evol. Microbiol.">
        <title>Bizionia argentinensis sp. nov., isolated from surface marine water in Antarctica.</title>
        <authorList>
            <person name="Bercovich A."/>
            <person name="Vazquez S.C."/>
            <person name="Yankilevich P."/>
            <person name="Coria S.H."/>
            <person name="Foti M."/>
            <person name="Hernandez E."/>
            <person name="Vidal A."/>
            <person name="Ruberto L."/>
            <person name="Melo C."/>
            <person name="Marenssi S."/>
            <person name="Criscuolo M."/>
            <person name="Memoli M."/>
            <person name="Arguelles M."/>
            <person name="Mac Cormack W.P."/>
        </authorList>
    </citation>
    <scope>NUCLEOTIDE SEQUENCE [LARGE SCALE GENOMIC DNA]</scope>
    <source>
        <strain evidence="2 3">JUB59</strain>
    </source>
</reference>
<dbReference type="eggNOG" id="COG0589">
    <property type="taxonomic scope" value="Bacteria"/>
</dbReference>
<dbReference type="InterPro" id="IPR006016">
    <property type="entry name" value="UspA"/>
</dbReference>
<dbReference type="OrthoDB" id="9788959at2"/>
<dbReference type="STRING" id="1046627.BZARG_2239"/>
<dbReference type="Proteomes" id="UP000003730">
    <property type="component" value="Unassembled WGS sequence"/>
</dbReference>
<organism evidence="2 3">
    <name type="scientific">Bizionia argentinensis JUB59</name>
    <dbReference type="NCBI Taxonomy" id="1046627"/>
    <lineage>
        <taxon>Bacteria</taxon>
        <taxon>Pseudomonadati</taxon>
        <taxon>Bacteroidota</taxon>
        <taxon>Flavobacteriia</taxon>
        <taxon>Flavobacteriales</taxon>
        <taxon>Flavobacteriaceae</taxon>
        <taxon>Bizionia</taxon>
    </lineage>
</organism>
<dbReference type="Gene3D" id="3.40.50.12370">
    <property type="match status" value="1"/>
</dbReference>
<dbReference type="SUPFAM" id="SSF52402">
    <property type="entry name" value="Adenine nucleotide alpha hydrolases-like"/>
    <property type="match status" value="2"/>
</dbReference>
<dbReference type="Pfam" id="PF00582">
    <property type="entry name" value="Usp"/>
    <property type="match status" value="1"/>
</dbReference>
<gene>
    <name evidence="2" type="ORF">BZARG_2239</name>
</gene>
<evidence type="ECO:0000259" key="1">
    <source>
        <dbReference type="Pfam" id="PF00582"/>
    </source>
</evidence>
<dbReference type="CDD" id="cd00293">
    <property type="entry name" value="USP-like"/>
    <property type="match status" value="1"/>
</dbReference>
<keyword evidence="3" id="KW-1185">Reference proteome</keyword>
<sequence>MDKRILILTDFSKEALNAARYALDLYADRKCTFYFLNTYYADGYSIDSHNYTDFGRRTFDNQEPKTEEQFKSLIEVLNLQSNDPIHTYNTIFANNALLEAVDDVVAKHDIDIIIMGAKGMTSSRPVAFGMNTINVMENSKACPVLAIPEDVVFKTPRKIVFPTDYKTPFKRRELKYLINIAGTHGTDIQVIHIKESDKLTKEQQDNKKLLVTLFKDVDHSFHELNGMTVLEGINAFIERHESDMVAFINQKSNFFSRLVSKPLVKDLGYQSHVPVLVLRHRV</sequence>